<dbReference type="Pfam" id="PF04608">
    <property type="entry name" value="PgpA"/>
    <property type="match status" value="1"/>
</dbReference>
<feature type="transmembrane region" description="Helical" evidence="2">
    <location>
        <begin position="21"/>
        <end position="50"/>
    </location>
</feature>
<keyword evidence="1" id="KW-0595">Phospholipid degradation</keyword>
<dbReference type="HOGENOM" id="CLU_103734_0_1_6"/>
<evidence type="ECO:0000313" key="5">
    <source>
        <dbReference type="Proteomes" id="UP000004699"/>
    </source>
</evidence>
<dbReference type="GO" id="GO:0046872">
    <property type="term" value="F:metal ion binding"/>
    <property type="evidence" value="ECO:0007669"/>
    <property type="project" value="UniProtKB-KW"/>
</dbReference>
<dbReference type="GO" id="GO:0006655">
    <property type="term" value="P:phosphatidylglycerol biosynthetic process"/>
    <property type="evidence" value="ECO:0007669"/>
    <property type="project" value="UniProtKB-UniPathway"/>
</dbReference>
<proteinExistence type="predicted"/>
<comment type="pathway">
    <text evidence="1">Phospholipid metabolism; phosphatidylglycerol biosynthesis; phosphatidylglycerol from CDP-diacylglycerol: step 2/2.</text>
</comment>
<accession>B8KWB5</accession>
<dbReference type="InterPro" id="IPR007686">
    <property type="entry name" value="YutG/PgpA"/>
</dbReference>
<feature type="transmembrane region" description="Helical" evidence="2">
    <location>
        <begin position="149"/>
        <end position="173"/>
    </location>
</feature>
<keyword evidence="1" id="KW-0479">Metal-binding</keyword>
<feature type="transmembrane region" description="Helical" evidence="2">
    <location>
        <begin position="112"/>
        <end position="128"/>
    </location>
</feature>
<keyword evidence="1" id="KW-0443">Lipid metabolism</keyword>
<organism evidence="4 5">
    <name type="scientific">Luminiphilus syltensis NOR5-1B</name>
    <dbReference type="NCBI Taxonomy" id="565045"/>
    <lineage>
        <taxon>Bacteria</taxon>
        <taxon>Pseudomonadati</taxon>
        <taxon>Pseudomonadota</taxon>
        <taxon>Gammaproteobacteria</taxon>
        <taxon>Cellvibrionales</taxon>
        <taxon>Halieaceae</taxon>
        <taxon>Luminiphilus</taxon>
    </lineage>
</organism>
<dbReference type="AlphaFoldDB" id="B8KWB5"/>
<dbReference type="GO" id="GO:0008962">
    <property type="term" value="F:phosphatidylglycerophosphatase activity"/>
    <property type="evidence" value="ECO:0007669"/>
    <property type="project" value="UniProtKB-EC"/>
</dbReference>
<keyword evidence="1" id="KW-0997">Cell inner membrane</keyword>
<dbReference type="Proteomes" id="UP000004699">
    <property type="component" value="Unassembled WGS sequence"/>
</dbReference>
<feature type="transmembrane region" description="Helical" evidence="2">
    <location>
        <begin position="56"/>
        <end position="74"/>
    </location>
</feature>
<dbReference type="RefSeq" id="WP_009020537.1">
    <property type="nucleotide sequence ID" value="NZ_DS999411.1"/>
</dbReference>
<name>B8KWB5_9GAMM</name>
<comment type="subcellular location">
    <subcellularLocation>
        <location evidence="1">Cell inner membrane</location>
        <topology evidence="1">Multi-pass membrane protein</topology>
    </subcellularLocation>
</comment>
<dbReference type="CDD" id="cd06971">
    <property type="entry name" value="PgpA"/>
    <property type="match status" value="1"/>
</dbReference>
<gene>
    <name evidence="4" type="primary">pgpA</name>
    <name evidence="4" type="ORF">NOR51B_1738</name>
</gene>
<dbReference type="InterPro" id="IPR036681">
    <property type="entry name" value="PgpA-like_sf"/>
</dbReference>
<comment type="function">
    <text evidence="1">Lipid phosphatase which dephosphorylates phosphatidylglycerophosphate (PGP) to phosphatidylglycerol (PG).</text>
</comment>
<dbReference type="InterPro" id="IPR026037">
    <property type="entry name" value="PgpA"/>
</dbReference>
<dbReference type="eggNOG" id="COG1267">
    <property type="taxonomic scope" value="Bacteria"/>
</dbReference>
<dbReference type="PANTHER" id="PTHR36305:SF1">
    <property type="entry name" value="PHOSPHATIDYLGLYCEROPHOSPHATASE A"/>
    <property type="match status" value="1"/>
</dbReference>
<evidence type="ECO:0000256" key="2">
    <source>
        <dbReference type="SAM" id="Phobius"/>
    </source>
</evidence>
<dbReference type="PANTHER" id="PTHR36305">
    <property type="entry name" value="PHOSPHATIDYLGLYCEROPHOSPHATASE A"/>
    <property type="match status" value="1"/>
</dbReference>
<keyword evidence="1" id="KW-0442">Lipid degradation</keyword>
<keyword evidence="1 2" id="KW-0812">Transmembrane</keyword>
<sequence>MHTSIDATGVIPAEVFRSPSLFMAIGFGSGLSPVAPGTVGSVVALLPGWFLIQSDAASFCVFILIASLLGVWWCQQAGQRLGVSDHGAIVFDEFVGQWIALGLPWYLLQGGLPVPVIILGGLLAFRLFDIAKPWPVGWLDRHLKGGWGVMLDDVAAGLMAGALLTAVGIPLVVLSH</sequence>
<keyword evidence="1" id="KW-0460">Magnesium</keyword>
<keyword evidence="5" id="KW-1185">Reference proteome</keyword>
<keyword evidence="1 2" id="KW-0472">Membrane</keyword>
<comment type="cofactor">
    <cofactor evidence="1">
        <name>Mg(2+)</name>
        <dbReference type="ChEBI" id="CHEBI:18420"/>
    </cofactor>
</comment>
<evidence type="ECO:0000256" key="1">
    <source>
        <dbReference type="PIRNR" id="PIRNR006162"/>
    </source>
</evidence>
<dbReference type="EC" id="3.1.3.27" evidence="1"/>
<dbReference type="PIRSF" id="PIRSF006162">
    <property type="entry name" value="PgpA"/>
    <property type="match status" value="1"/>
</dbReference>
<dbReference type="SUPFAM" id="SSF101307">
    <property type="entry name" value="YutG-like"/>
    <property type="match status" value="1"/>
</dbReference>
<evidence type="ECO:0000259" key="3">
    <source>
        <dbReference type="Pfam" id="PF04608"/>
    </source>
</evidence>
<keyword evidence="1" id="KW-1208">Phospholipid metabolism</keyword>
<dbReference type="GO" id="GO:0005886">
    <property type="term" value="C:plasma membrane"/>
    <property type="evidence" value="ECO:0007669"/>
    <property type="project" value="UniProtKB-SubCell"/>
</dbReference>
<reference evidence="5" key="1">
    <citation type="journal article" date="2013" name="BMC Microbiol.">
        <title>Taxonomy and evolution of bacteriochlorophyll a-containing members of the OM60/NOR5 clade of marine gammaproteobacteria: description of Luminiphilus syltensis gen. nov., sp. nov., reclassification of Haliea rubra as Pseudohaliea rubra gen. nov., comb. nov., and emendation of Chromatocurvus halotolerans.</title>
        <authorList>
            <person name="Spring S."/>
            <person name="Riedel T."/>
            <person name="Sproer C."/>
            <person name="Yan S."/>
            <person name="Harder J."/>
            <person name="Fuchs B.M."/>
        </authorList>
    </citation>
    <scope>NUCLEOTIDE SEQUENCE [LARGE SCALE GENOMIC DNA]</scope>
    <source>
        <strain evidence="5">NOR51-B</strain>
    </source>
</reference>
<feature type="domain" description="YutG/PgpA" evidence="3">
    <location>
        <begin position="23"/>
        <end position="167"/>
    </location>
</feature>
<dbReference type="STRING" id="565045.NOR51B_1738"/>
<protein>
    <recommendedName>
        <fullName evidence="1">Phosphatidylglycerophosphatase A</fullName>
        <ecNumber evidence="1">3.1.3.27</ecNumber>
    </recommendedName>
    <alternativeName>
        <fullName evidence="1">Phosphatidylglycerolphosphate phosphatase A</fullName>
    </alternativeName>
</protein>
<keyword evidence="2" id="KW-1133">Transmembrane helix</keyword>
<keyword evidence="1" id="KW-1003">Cell membrane</keyword>
<evidence type="ECO:0000313" key="4">
    <source>
        <dbReference type="EMBL" id="EED35791.1"/>
    </source>
</evidence>
<dbReference type="GO" id="GO:0009395">
    <property type="term" value="P:phospholipid catabolic process"/>
    <property type="evidence" value="ECO:0007669"/>
    <property type="project" value="UniProtKB-KW"/>
</dbReference>
<dbReference type="EMBL" id="DS999411">
    <property type="protein sequence ID" value="EED35791.1"/>
    <property type="molecule type" value="Genomic_DNA"/>
</dbReference>
<keyword evidence="1 4" id="KW-0378">Hydrolase</keyword>
<dbReference type="OrthoDB" id="9804091at2"/>
<dbReference type="UniPathway" id="UPA00084">
    <property type="reaction ID" value="UER00504"/>
</dbReference>
<comment type="catalytic activity">
    <reaction evidence="1">
        <text>a 1,2-diacyl-sn-glycero-3-phospho-(1'-sn-glycero-3'-phosphate) + H2O = a 1,2-diacyl-sn-glycero-3-phospho-(1'-sn-glycerol) + phosphate</text>
        <dbReference type="Rhea" id="RHEA:33751"/>
        <dbReference type="ChEBI" id="CHEBI:15377"/>
        <dbReference type="ChEBI" id="CHEBI:43474"/>
        <dbReference type="ChEBI" id="CHEBI:60110"/>
        <dbReference type="ChEBI" id="CHEBI:64716"/>
        <dbReference type="EC" id="3.1.3.27"/>
    </reaction>
</comment>